<evidence type="ECO:0000259" key="8">
    <source>
        <dbReference type="PROSITE" id="PS51393"/>
    </source>
</evidence>
<comment type="similarity">
    <text evidence="6">Belongs to the lipoxygenase family.</text>
</comment>
<evidence type="ECO:0000256" key="4">
    <source>
        <dbReference type="ARBA" id="ARBA00023002"/>
    </source>
</evidence>
<evidence type="ECO:0000256" key="3">
    <source>
        <dbReference type="ARBA" id="ARBA00022964"/>
    </source>
</evidence>
<dbReference type="GO" id="GO:0034440">
    <property type="term" value="P:lipid oxidation"/>
    <property type="evidence" value="ECO:0007669"/>
    <property type="project" value="InterPro"/>
</dbReference>
<dbReference type="PROSITE" id="PS51393">
    <property type="entry name" value="LIPOXYGENASE_3"/>
    <property type="match status" value="1"/>
</dbReference>
<keyword evidence="5 6" id="KW-0408">Iron</keyword>
<sequence>MKKKKTKDKEEMENDRRSGVAARKVEATASLNLMQSLERMMINNKTSSGNLPSITSSSSSTIVAPLSKLSHMEIENTEEALPEECLRNLISLRTLCLCKCPLPQGMRYLTALQRLTVWRSEVVISNDWVEMEWQGLRTLLSLHFFDLPKLVSLPRLLQNLFFLRIVEVEEKELKGAGAEPLPDSRRGLCIHGWEIETCKLSILTSSKLQFLCKLNFAFSLTILLAIYSRKAVISQVGRKASDFSLARDGFRESCLILKHVDSVTKIHFNAFNALAGWKQEALCPVEAFVMYIYIASFLQQYVAFSSDSSMESAYSLRTPVNGTLSEQRSSSVYVPRDEAFSKVKQLTFSAKTLKSVMHALLPQLEISLLDPHLGFPHFTAIDSLFCEGITLPKPTNASFFQSILPRLVKAVTDTQENLLLFETPAFIDSMHLVKALKSKRLFVLDYHDLLLPYVNNVREIEGTTLYGSRALLFLTKNGTLRPVAIELTRPPTGDKPQWKQVFTPTWDATGCWLWRLAKAYVCAHDVGYHQLVIHWLRTHCCTEPYIIATNRQLSAMHPIYRLLNPHFRYTMEINALALESLIIAGGIIESAFSPAKYSIELSSAAYNQLWRFNMEALPADLIRSDYVNHYYSEPSLVQSDGELQAWWTEVRTKGNADKKDEPWWPVLKTPENLIHILTTIIWVTAGHHAAVNFGQYMFVGYGINFEVYFDELGIED</sequence>
<gene>
    <name evidence="9" type="primary">LOX2.1_5</name>
    <name evidence="9" type="ORF">CFP56_013653</name>
</gene>
<comment type="cofactor">
    <cofactor evidence="1 6">
        <name>Fe cation</name>
        <dbReference type="ChEBI" id="CHEBI:24875"/>
    </cofactor>
</comment>
<dbReference type="PRINTS" id="PR00087">
    <property type="entry name" value="LIPOXYGENASE"/>
</dbReference>
<keyword evidence="3 6" id="KW-0223">Dioxygenase</keyword>
<dbReference type="AlphaFoldDB" id="A0AAW0KUC0"/>
<keyword evidence="10" id="KW-1185">Reference proteome</keyword>
<dbReference type="Gene3D" id="1.20.245.10">
    <property type="entry name" value="Lipoxygenase-1, Domain 5"/>
    <property type="match status" value="2"/>
</dbReference>
<evidence type="ECO:0000256" key="7">
    <source>
        <dbReference type="SAM" id="MobiDB-lite"/>
    </source>
</evidence>
<dbReference type="Gene3D" id="4.10.375.10">
    <property type="entry name" value="Lipoxygenase-1, Domain 2"/>
    <property type="match status" value="1"/>
</dbReference>
<dbReference type="InterPro" id="IPR032675">
    <property type="entry name" value="LRR_dom_sf"/>
</dbReference>
<feature type="region of interest" description="Disordered" evidence="7">
    <location>
        <begin position="1"/>
        <end position="22"/>
    </location>
</feature>
<evidence type="ECO:0000256" key="1">
    <source>
        <dbReference type="ARBA" id="ARBA00001962"/>
    </source>
</evidence>
<evidence type="ECO:0000256" key="2">
    <source>
        <dbReference type="ARBA" id="ARBA00022723"/>
    </source>
</evidence>
<protein>
    <submittedName>
        <fullName evidence="9">Linoleate 13s-lipoxygenase 2-1</fullName>
    </submittedName>
</protein>
<dbReference type="GO" id="GO:0046872">
    <property type="term" value="F:metal ion binding"/>
    <property type="evidence" value="ECO:0007669"/>
    <property type="project" value="UniProtKB-KW"/>
</dbReference>
<dbReference type="InterPro" id="IPR000907">
    <property type="entry name" value="LipOase"/>
</dbReference>
<feature type="domain" description="Lipoxygenase" evidence="8">
    <location>
        <begin position="325"/>
        <end position="716"/>
    </location>
</feature>
<dbReference type="InterPro" id="IPR020833">
    <property type="entry name" value="LipOase_Fe_BS"/>
</dbReference>
<dbReference type="SUPFAM" id="SSF48484">
    <property type="entry name" value="Lipoxigenase"/>
    <property type="match status" value="1"/>
</dbReference>
<keyword evidence="4 6" id="KW-0560">Oxidoreductase</keyword>
<dbReference type="SUPFAM" id="SSF52047">
    <property type="entry name" value="RNI-like"/>
    <property type="match status" value="1"/>
</dbReference>
<dbReference type="PANTHER" id="PTHR11771">
    <property type="entry name" value="LIPOXYGENASE"/>
    <property type="match status" value="1"/>
</dbReference>
<evidence type="ECO:0000256" key="6">
    <source>
        <dbReference type="RuleBase" id="RU003974"/>
    </source>
</evidence>
<proteinExistence type="inferred from homology"/>
<dbReference type="GO" id="GO:0016702">
    <property type="term" value="F:oxidoreductase activity, acting on single donors with incorporation of molecular oxygen, incorporation of two atoms of oxygen"/>
    <property type="evidence" value="ECO:0007669"/>
    <property type="project" value="InterPro"/>
</dbReference>
<organism evidence="9 10">
    <name type="scientific">Quercus suber</name>
    <name type="common">Cork oak</name>
    <dbReference type="NCBI Taxonomy" id="58331"/>
    <lineage>
        <taxon>Eukaryota</taxon>
        <taxon>Viridiplantae</taxon>
        <taxon>Streptophyta</taxon>
        <taxon>Embryophyta</taxon>
        <taxon>Tracheophyta</taxon>
        <taxon>Spermatophyta</taxon>
        <taxon>Magnoliopsida</taxon>
        <taxon>eudicotyledons</taxon>
        <taxon>Gunneridae</taxon>
        <taxon>Pentapetalae</taxon>
        <taxon>rosids</taxon>
        <taxon>fabids</taxon>
        <taxon>Fagales</taxon>
        <taxon>Fagaceae</taxon>
        <taxon>Quercus</taxon>
    </lineage>
</organism>
<dbReference type="Gene3D" id="3.80.10.10">
    <property type="entry name" value="Ribonuclease Inhibitor"/>
    <property type="match status" value="1"/>
</dbReference>
<dbReference type="Pfam" id="PF00305">
    <property type="entry name" value="Lipoxygenase"/>
    <property type="match status" value="2"/>
</dbReference>
<name>A0AAW0KUC0_QUESU</name>
<dbReference type="InterPro" id="IPR013819">
    <property type="entry name" value="LipOase_C"/>
</dbReference>
<feature type="compositionally biased region" description="Basic and acidic residues" evidence="7">
    <location>
        <begin position="7"/>
        <end position="22"/>
    </location>
</feature>
<comment type="caution">
    <text evidence="9">The sequence shown here is derived from an EMBL/GenBank/DDBJ whole genome shotgun (WGS) entry which is preliminary data.</text>
</comment>
<dbReference type="Gene3D" id="3.10.450.60">
    <property type="match status" value="1"/>
</dbReference>
<reference evidence="9 10" key="1">
    <citation type="journal article" date="2018" name="Sci. Data">
        <title>The draft genome sequence of cork oak.</title>
        <authorList>
            <person name="Ramos A.M."/>
            <person name="Usie A."/>
            <person name="Barbosa P."/>
            <person name="Barros P.M."/>
            <person name="Capote T."/>
            <person name="Chaves I."/>
            <person name="Simoes F."/>
            <person name="Abreu I."/>
            <person name="Carrasquinho I."/>
            <person name="Faro C."/>
            <person name="Guimaraes J.B."/>
            <person name="Mendonca D."/>
            <person name="Nobrega F."/>
            <person name="Rodrigues L."/>
            <person name="Saibo N.J.M."/>
            <person name="Varela M.C."/>
            <person name="Egas C."/>
            <person name="Matos J."/>
            <person name="Miguel C.M."/>
            <person name="Oliveira M.M."/>
            <person name="Ricardo C.P."/>
            <person name="Goncalves S."/>
        </authorList>
    </citation>
    <scope>NUCLEOTIDE SEQUENCE [LARGE SCALE GENOMIC DNA]</scope>
    <source>
        <strain evidence="10">cv. HL8</strain>
    </source>
</reference>
<dbReference type="PROSITE" id="PS00711">
    <property type="entry name" value="LIPOXYGENASE_1"/>
    <property type="match status" value="1"/>
</dbReference>
<dbReference type="InterPro" id="IPR036226">
    <property type="entry name" value="LipOase_C_sf"/>
</dbReference>
<evidence type="ECO:0000313" key="10">
    <source>
        <dbReference type="Proteomes" id="UP000237347"/>
    </source>
</evidence>
<dbReference type="EMBL" id="PKMF04000219">
    <property type="protein sequence ID" value="KAK7842530.1"/>
    <property type="molecule type" value="Genomic_DNA"/>
</dbReference>
<evidence type="ECO:0000313" key="9">
    <source>
        <dbReference type="EMBL" id="KAK7842530.1"/>
    </source>
</evidence>
<keyword evidence="2 6" id="KW-0479">Metal-binding</keyword>
<evidence type="ECO:0000256" key="5">
    <source>
        <dbReference type="ARBA" id="ARBA00023004"/>
    </source>
</evidence>
<dbReference type="InterPro" id="IPR020834">
    <property type="entry name" value="LipOase_CS"/>
</dbReference>
<accession>A0AAW0KUC0</accession>
<dbReference type="PROSITE" id="PS00081">
    <property type="entry name" value="LIPOXYGENASE_2"/>
    <property type="match status" value="1"/>
</dbReference>
<dbReference type="Proteomes" id="UP000237347">
    <property type="component" value="Unassembled WGS sequence"/>
</dbReference>